<evidence type="ECO:0000256" key="13">
    <source>
        <dbReference type="ARBA" id="ARBA00048679"/>
    </source>
</evidence>
<evidence type="ECO:0000259" key="16">
    <source>
        <dbReference type="PROSITE" id="PS50011"/>
    </source>
</evidence>
<dbReference type="PROSITE" id="PS50927">
    <property type="entry name" value="BULB_LECTIN"/>
    <property type="match status" value="1"/>
</dbReference>
<feature type="signal peptide" evidence="15">
    <location>
        <begin position="1"/>
        <end position="24"/>
    </location>
</feature>
<dbReference type="FunFam" id="1.10.510.10:FF:000060">
    <property type="entry name" value="G-type lectin S-receptor-like serine/threonine-protein kinase"/>
    <property type="match status" value="1"/>
</dbReference>
<evidence type="ECO:0000256" key="14">
    <source>
        <dbReference type="SAM" id="Phobius"/>
    </source>
</evidence>
<dbReference type="CDD" id="cd14066">
    <property type="entry name" value="STKc_IRAK"/>
    <property type="match status" value="1"/>
</dbReference>
<dbReference type="InterPro" id="IPR011009">
    <property type="entry name" value="Kinase-like_dom_sf"/>
</dbReference>
<dbReference type="EMBL" id="PDCK01000040">
    <property type="protein sequence ID" value="PRQ46449.1"/>
    <property type="molecule type" value="Genomic_DNA"/>
</dbReference>
<dbReference type="InterPro" id="IPR008271">
    <property type="entry name" value="Ser/Thr_kinase_AS"/>
</dbReference>
<evidence type="ECO:0000313" key="19">
    <source>
        <dbReference type="Proteomes" id="UP000238479"/>
    </source>
</evidence>
<dbReference type="InterPro" id="IPR036426">
    <property type="entry name" value="Bulb-type_lectin_dom_sf"/>
</dbReference>
<feature type="domain" description="Protein kinase" evidence="16">
    <location>
        <begin position="382"/>
        <end position="667"/>
    </location>
</feature>
<reference evidence="18 19" key="1">
    <citation type="journal article" date="2018" name="Nat. Genet.">
        <title>The Rosa genome provides new insights in the design of modern roses.</title>
        <authorList>
            <person name="Bendahmane M."/>
        </authorList>
    </citation>
    <scope>NUCLEOTIDE SEQUENCE [LARGE SCALE GENOMIC DNA]</scope>
    <source>
        <strain evidence="19">cv. Old Blush</strain>
    </source>
</reference>
<evidence type="ECO:0000256" key="6">
    <source>
        <dbReference type="ARBA" id="ARBA00022729"/>
    </source>
</evidence>
<evidence type="ECO:0000256" key="10">
    <source>
        <dbReference type="ARBA" id="ARBA00023157"/>
    </source>
</evidence>
<keyword evidence="6 15" id="KW-0732">Signal</keyword>
<evidence type="ECO:0000256" key="9">
    <source>
        <dbReference type="ARBA" id="ARBA00022840"/>
    </source>
</evidence>
<dbReference type="Gene3D" id="2.90.10.10">
    <property type="entry name" value="Bulb-type lectin domain"/>
    <property type="match status" value="1"/>
</dbReference>
<dbReference type="Gene3D" id="1.10.510.10">
    <property type="entry name" value="Transferase(Phosphotransferase) domain 1"/>
    <property type="match status" value="1"/>
</dbReference>
<evidence type="ECO:0000256" key="1">
    <source>
        <dbReference type="ARBA" id="ARBA00004251"/>
    </source>
</evidence>
<dbReference type="GO" id="GO:0004674">
    <property type="term" value="F:protein serine/threonine kinase activity"/>
    <property type="evidence" value="ECO:0007669"/>
    <property type="project" value="UniProtKB-KW"/>
</dbReference>
<dbReference type="Gramene" id="PRQ46449">
    <property type="protein sequence ID" value="PRQ46449"/>
    <property type="gene ID" value="RchiOBHm_Chr2g0089191"/>
</dbReference>
<dbReference type="PROSITE" id="PS50011">
    <property type="entry name" value="PROTEIN_KINASE_DOM"/>
    <property type="match status" value="1"/>
</dbReference>
<keyword evidence="5 18" id="KW-0808">Transferase</keyword>
<evidence type="ECO:0000259" key="17">
    <source>
        <dbReference type="PROSITE" id="PS50927"/>
    </source>
</evidence>
<keyword evidence="10" id="KW-1015">Disulfide bond</keyword>
<dbReference type="Pfam" id="PF01453">
    <property type="entry name" value="B_lectin"/>
    <property type="match status" value="1"/>
</dbReference>
<proteinExistence type="predicted"/>
<dbReference type="Gene3D" id="3.30.200.20">
    <property type="entry name" value="Phosphorylase Kinase, domain 1"/>
    <property type="match status" value="1"/>
</dbReference>
<name>A0A2P6RJ33_ROSCH</name>
<evidence type="ECO:0000256" key="5">
    <source>
        <dbReference type="ARBA" id="ARBA00022679"/>
    </source>
</evidence>
<keyword evidence="8" id="KW-0418">Kinase</keyword>
<dbReference type="SMART" id="SM00220">
    <property type="entry name" value="S_TKc"/>
    <property type="match status" value="1"/>
</dbReference>
<dbReference type="InterPro" id="IPR000719">
    <property type="entry name" value="Prot_kinase_dom"/>
</dbReference>
<keyword evidence="14" id="KW-0812">Transmembrane</keyword>
<dbReference type="GO" id="GO:0005886">
    <property type="term" value="C:plasma membrane"/>
    <property type="evidence" value="ECO:0007669"/>
    <property type="project" value="UniProtKB-SubCell"/>
</dbReference>
<evidence type="ECO:0000313" key="18">
    <source>
        <dbReference type="EMBL" id="PRQ46449.1"/>
    </source>
</evidence>
<accession>A0A2P6RJ33</accession>
<evidence type="ECO:0000256" key="8">
    <source>
        <dbReference type="ARBA" id="ARBA00022777"/>
    </source>
</evidence>
<keyword evidence="3" id="KW-1003">Cell membrane</keyword>
<dbReference type="CDD" id="cd00028">
    <property type="entry name" value="B_lectin"/>
    <property type="match status" value="1"/>
</dbReference>
<keyword evidence="14" id="KW-0472">Membrane</keyword>
<keyword evidence="14" id="KW-1133">Transmembrane helix</keyword>
<sequence>MKILRAASVFLCIFFCFFVCSSHATDTLRPGQYLTRYETLVSDGGVFELGFFYSPTKSVEGYLGIWLKNDKKRRPVWVANRDDHLMDPYALLYINPQGMVISDNRNSPFFFTYGATATTNRTRARILDSGNLILMEGGKTVWQSFDNLVDTFLPGMKIGMVSITNAQLKPMFLLSWRSAHDPTRGFLGLSLDKSTTQVDVWHDDGKEKPIGHWDGHEFKFVFKTQSDNYNFSYVLNSKERYLTFNNKESSVYSWFALASDGKIQEFMMVGQKISVVSHSVCGDCWLVSSRDRKLLLVIKVVVPLTFSILMLILFLYCLWRKHNSLGIYRFYIGRTDSVKLLLSQLSSDDSGSSSPVVELGKTKDHALPMLSFSCIVASTNNFSVANKLGEGGYGPVYKGNLLQHDIAVKRLSKRSGQGLAEFKNEVQLISQLQHRNLVKILGCCIQREEKILIYEYMSNKSLDSFIFDPIKRRQLNWRQRIHIIEGIAQGLLYLHKYSRLRIIHRDLKTSNILLDAYMNPKISDFGLARILSGNECGAETKRIVGTFGYMSPEYVLQGLLSTKSDVFSFGVIVLEIMSGMKNATFYESDYSLNLLGHAWNLWISGRCEEMIDPTLADSSSRDGLVLCIQVGLLCVQDCAEDRPTMSEVVSMLSTEGASLPKPKQPMYSNLMSEVDKALRSGVPSENLLTYSSIVAR</sequence>
<dbReference type="EC" id="2.7.11.1" evidence="2"/>
<evidence type="ECO:0000256" key="3">
    <source>
        <dbReference type="ARBA" id="ARBA00022475"/>
    </source>
</evidence>
<dbReference type="SUPFAM" id="SSF51110">
    <property type="entry name" value="alpha-D-mannose-specific plant lectins"/>
    <property type="match status" value="1"/>
</dbReference>
<dbReference type="SUPFAM" id="SSF56112">
    <property type="entry name" value="Protein kinase-like (PK-like)"/>
    <property type="match status" value="1"/>
</dbReference>
<evidence type="ECO:0000256" key="11">
    <source>
        <dbReference type="ARBA" id="ARBA00023180"/>
    </source>
</evidence>
<dbReference type="Proteomes" id="UP000238479">
    <property type="component" value="Chromosome 2"/>
</dbReference>
<evidence type="ECO:0000256" key="4">
    <source>
        <dbReference type="ARBA" id="ARBA00022527"/>
    </source>
</evidence>
<dbReference type="InterPro" id="IPR001480">
    <property type="entry name" value="Bulb-type_lectin_dom"/>
</dbReference>
<keyword evidence="4" id="KW-0723">Serine/threonine-protein kinase</keyword>
<dbReference type="FunFam" id="3.30.200.20:FF:000195">
    <property type="entry name" value="G-type lectin S-receptor-like serine/threonine-protein kinase"/>
    <property type="match status" value="1"/>
</dbReference>
<dbReference type="GO" id="GO:0005524">
    <property type="term" value="F:ATP binding"/>
    <property type="evidence" value="ECO:0007669"/>
    <property type="project" value="UniProtKB-KW"/>
</dbReference>
<dbReference type="PANTHER" id="PTHR27002:SF944">
    <property type="entry name" value="G-TYPE LECTIN S-RECEPTOR-LIKE SERINE_THREONINE-PROTEIN KINASE CES101"/>
    <property type="match status" value="1"/>
</dbReference>
<dbReference type="PROSITE" id="PS00108">
    <property type="entry name" value="PROTEIN_KINASE_ST"/>
    <property type="match status" value="1"/>
</dbReference>
<dbReference type="OrthoDB" id="4062651at2759"/>
<dbReference type="Pfam" id="PF07714">
    <property type="entry name" value="PK_Tyr_Ser-Thr"/>
    <property type="match status" value="1"/>
</dbReference>
<keyword evidence="7" id="KW-0547">Nucleotide-binding</keyword>
<protein>
    <recommendedName>
        <fullName evidence="2">non-specific serine/threonine protein kinase</fullName>
        <ecNumber evidence="2">2.7.11.1</ecNumber>
    </recommendedName>
</protein>
<dbReference type="PANTHER" id="PTHR27002">
    <property type="entry name" value="RECEPTOR-LIKE SERINE/THREONINE-PROTEIN KINASE SD1-8"/>
    <property type="match status" value="1"/>
</dbReference>
<dbReference type="AlphaFoldDB" id="A0A2P6RJ33"/>
<comment type="catalytic activity">
    <reaction evidence="13">
        <text>L-seryl-[protein] + ATP = O-phospho-L-seryl-[protein] + ADP + H(+)</text>
        <dbReference type="Rhea" id="RHEA:17989"/>
        <dbReference type="Rhea" id="RHEA-COMP:9863"/>
        <dbReference type="Rhea" id="RHEA-COMP:11604"/>
        <dbReference type="ChEBI" id="CHEBI:15378"/>
        <dbReference type="ChEBI" id="CHEBI:29999"/>
        <dbReference type="ChEBI" id="CHEBI:30616"/>
        <dbReference type="ChEBI" id="CHEBI:83421"/>
        <dbReference type="ChEBI" id="CHEBI:456216"/>
        <dbReference type="EC" id="2.7.11.1"/>
    </reaction>
</comment>
<gene>
    <name evidence="18" type="ORF">RchiOBHm_Chr2g0089191</name>
</gene>
<evidence type="ECO:0000256" key="12">
    <source>
        <dbReference type="ARBA" id="ARBA00047899"/>
    </source>
</evidence>
<keyword evidence="11" id="KW-0325">Glycoprotein</keyword>
<comment type="caution">
    <text evidence="18">The sequence shown here is derived from an EMBL/GenBank/DDBJ whole genome shotgun (WGS) entry which is preliminary data.</text>
</comment>
<keyword evidence="9" id="KW-0067">ATP-binding</keyword>
<feature type="domain" description="Bulb-type lectin" evidence="17">
    <location>
        <begin position="25"/>
        <end position="147"/>
    </location>
</feature>
<keyword evidence="19" id="KW-1185">Reference proteome</keyword>
<comment type="subcellular location">
    <subcellularLocation>
        <location evidence="1">Cell membrane</location>
        <topology evidence="1">Single-pass type I membrane protein</topology>
    </subcellularLocation>
</comment>
<organism evidence="18 19">
    <name type="scientific">Rosa chinensis</name>
    <name type="common">China rose</name>
    <dbReference type="NCBI Taxonomy" id="74649"/>
    <lineage>
        <taxon>Eukaryota</taxon>
        <taxon>Viridiplantae</taxon>
        <taxon>Streptophyta</taxon>
        <taxon>Embryophyta</taxon>
        <taxon>Tracheophyta</taxon>
        <taxon>Spermatophyta</taxon>
        <taxon>Magnoliopsida</taxon>
        <taxon>eudicotyledons</taxon>
        <taxon>Gunneridae</taxon>
        <taxon>Pentapetalae</taxon>
        <taxon>rosids</taxon>
        <taxon>fabids</taxon>
        <taxon>Rosales</taxon>
        <taxon>Rosaceae</taxon>
        <taxon>Rosoideae</taxon>
        <taxon>Rosoideae incertae sedis</taxon>
        <taxon>Rosa</taxon>
    </lineage>
</organism>
<dbReference type="SMR" id="A0A2P6RJ33"/>
<feature type="chain" id="PRO_5015165550" description="non-specific serine/threonine protein kinase" evidence="15">
    <location>
        <begin position="25"/>
        <end position="696"/>
    </location>
</feature>
<evidence type="ECO:0000256" key="7">
    <source>
        <dbReference type="ARBA" id="ARBA00022741"/>
    </source>
</evidence>
<comment type="catalytic activity">
    <reaction evidence="12">
        <text>L-threonyl-[protein] + ATP = O-phospho-L-threonyl-[protein] + ADP + H(+)</text>
        <dbReference type="Rhea" id="RHEA:46608"/>
        <dbReference type="Rhea" id="RHEA-COMP:11060"/>
        <dbReference type="Rhea" id="RHEA-COMP:11605"/>
        <dbReference type="ChEBI" id="CHEBI:15378"/>
        <dbReference type="ChEBI" id="CHEBI:30013"/>
        <dbReference type="ChEBI" id="CHEBI:30616"/>
        <dbReference type="ChEBI" id="CHEBI:61977"/>
        <dbReference type="ChEBI" id="CHEBI:456216"/>
        <dbReference type="EC" id="2.7.11.1"/>
    </reaction>
</comment>
<dbReference type="InterPro" id="IPR001245">
    <property type="entry name" value="Ser-Thr/Tyr_kinase_cat_dom"/>
</dbReference>
<evidence type="ECO:0000256" key="2">
    <source>
        <dbReference type="ARBA" id="ARBA00012513"/>
    </source>
</evidence>
<evidence type="ECO:0000256" key="15">
    <source>
        <dbReference type="SAM" id="SignalP"/>
    </source>
</evidence>
<dbReference type="OMA" id="WDGHEFK"/>
<feature type="transmembrane region" description="Helical" evidence="14">
    <location>
        <begin position="294"/>
        <end position="319"/>
    </location>
</feature>
<dbReference type="SMART" id="SM00108">
    <property type="entry name" value="B_lectin"/>
    <property type="match status" value="1"/>
</dbReference>